<dbReference type="EMBL" id="LXQC01000162">
    <property type="protein sequence ID" value="TFE67084.1"/>
    <property type="molecule type" value="Genomic_DNA"/>
</dbReference>
<dbReference type="PANTHER" id="PTHR12526:SF636">
    <property type="entry name" value="BLL3647 PROTEIN"/>
    <property type="match status" value="1"/>
</dbReference>
<protein>
    <submittedName>
        <fullName evidence="2">Glycosyl transferase</fullName>
    </submittedName>
</protein>
<proteinExistence type="predicted"/>
<dbReference type="Proteomes" id="UP000297713">
    <property type="component" value="Unassembled WGS sequence"/>
</dbReference>
<evidence type="ECO:0000313" key="3">
    <source>
        <dbReference type="Proteomes" id="UP000297713"/>
    </source>
</evidence>
<evidence type="ECO:0000313" key="2">
    <source>
        <dbReference type="EMBL" id="TFE67084.1"/>
    </source>
</evidence>
<dbReference type="InterPro" id="IPR001296">
    <property type="entry name" value="Glyco_trans_1"/>
</dbReference>
<reference evidence="2 3" key="1">
    <citation type="submission" date="2016-05" db="EMBL/GenBank/DDBJ databases">
        <title>Diversity and Homogeneity among Thermoacidophilic Verrucomicrobia Methanotrophs Linked with Geographical Origin.</title>
        <authorList>
            <person name="Erikstad H.-A."/>
            <person name="Smestad N.B."/>
            <person name="Ceballos R.M."/>
            <person name="Birkeland N.-K."/>
        </authorList>
    </citation>
    <scope>NUCLEOTIDE SEQUENCE [LARGE SCALE GENOMIC DNA]</scope>
    <source>
        <strain evidence="2 3">Phi</strain>
    </source>
</reference>
<keyword evidence="3" id="KW-1185">Reference proteome</keyword>
<evidence type="ECO:0000259" key="1">
    <source>
        <dbReference type="Pfam" id="PF00534"/>
    </source>
</evidence>
<gene>
    <name evidence="2" type="ORF">A7Q10_09935</name>
</gene>
<dbReference type="Gene3D" id="3.40.50.2000">
    <property type="entry name" value="Glycogen Phosphorylase B"/>
    <property type="match status" value="1"/>
</dbReference>
<dbReference type="RefSeq" id="WP_134440630.1">
    <property type="nucleotide sequence ID" value="NZ_LXQC01000162.1"/>
</dbReference>
<dbReference type="GO" id="GO:0016757">
    <property type="term" value="F:glycosyltransferase activity"/>
    <property type="evidence" value="ECO:0007669"/>
    <property type="project" value="InterPro"/>
</dbReference>
<sequence length="423" mass="48830">MKIAWFSPLPPKKSGIADFSSNVIPYLRNVSELSLFVEDYLPLESLAKGCSVISYVQKNKIDWEVGEKLKDYDLVFFNFSNDFRFHSYAYELLMQFPGIIILHDYVLQFFYAGYYLIEKRRFTGYVEKFKELYSLNLLSAQSLNEGPSAILNFLKKIYEDQSILQYPMNEEIVLKSSGVIAHSSFALEKIKASFPMKPAFKLDLPYTLSEEKVLLKTKDISFKSFAGNSKKKVIVATFGYVLPNKAYESVFKVLQSSSFLQQNVEYWIIGGTFFWYNIHSLIKKYQIKSVVKVFDYQQPDQVIELLSKVDVCIALRAPTMGETSSSLLNMMIMGKPVVVLNVGWYAELPDECVIKIDPCRVEKQLQEVLLETFERPLELKEMGSRAREYVLSYHTPSRYVQQLIECASRINLKSSKEEMKPLV</sequence>
<dbReference type="PANTHER" id="PTHR12526">
    <property type="entry name" value="GLYCOSYLTRANSFERASE"/>
    <property type="match status" value="1"/>
</dbReference>
<accession>A0A4Y8P9H7</accession>
<dbReference type="OrthoDB" id="9797829at2"/>
<feature type="domain" description="Glycosyl transferase family 1" evidence="1">
    <location>
        <begin position="227"/>
        <end position="387"/>
    </location>
</feature>
<dbReference type="AlphaFoldDB" id="A0A4Y8P9H7"/>
<dbReference type="Pfam" id="PF00534">
    <property type="entry name" value="Glycos_transf_1"/>
    <property type="match status" value="1"/>
</dbReference>
<dbReference type="SUPFAM" id="SSF53756">
    <property type="entry name" value="UDP-Glycosyltransferase/glycogen phosphorylase"/>
    <property type="match status" value="1"/>
</dbReference>
<comment type="caution">
    <text evidence="2">The sequence shown here is derived from an EMBL/GenBank/DDBJ whole genome shotgun (WGS) entry which is preliminary data.</text>
</comment>
<organism evidence="2 3">
    <name type="scientific">Methylacidiphilum caldifontis</name>
    <dbReference type="NCBI Taxonomy" id="2795386"/>
    <lineage>
        <taxon>Bacteria</taxon>
        <taxon>Pseudomonadati</taxon>
        <taxon>Verrucomicrobiota</taxon>
        <taxon>Methylacidiphilae</taxon>
        <taxon>Methylacidiphilales</taxon>
        <taxon>Methylacidiphilaceae</taxon>
        <taxon>Methylacidiphilum (ex Ratnadevi et al. 2023)</taxon>
    </lineage>
</organism>
<keyword evidence="2" id="KW-0808">Transferase</keyword>
<name>A0A4Y8P9H7_9BACT</name>